<gene>
    <name evidence="2" type="ORF">Vgi01_47810</name>
</gene>
<proteinExistence type="predicted"/>
<evidence type="ECO:0000313" key="3">
    <source>
        <dbReference type="Proteomes" id="UP000647860"/>
    </source>
</evidence>
<feature type="compositionally biased region" description="Low complexity" evidence="1">
    <location>
        <begin position="72"/>
        <end position="85"/>
    </location>
</feature>
<comment type="caution">
    <text evidence="2">The sequence shown here is derived from an EMBL/GenBank/DDBJ whole genome shotgun (WGS) entry which is preliminary data.</text>
</comment>
<sequence length="129" mass="14081">MEMLTSPPSKEPFTACDCGELAPSSVVAGRVGDQISRMLIVVRSYTAQAVNLLPPLSVQARTGRTDKPAQETVPSVTVTSPPVFSRHPGHELDREYVKQYRCDGRDVTQVIHFAARDVEPGSPAIRHRG</sequence>
<feature type="region of interest" description="Disordered" evidence="1">
    <location>
        <begin position="61"/>
        <end position="90"/>
    </location>
</feature>
<evidence type="ECO:0000313" key="2">
    <source>
        <dbReference type="EMBL" id="GIJ18097.1"/>
    </source>
</evidence>
<keyword evidence="3" id="KW-1185">Reference proteome</keyword>
<dbReference type="Proteomes" id="UP000647860">
    <property type="component" value="Unassembled WGS sequence"/>
</dbReference>
<accession>A0ABQ4IJL2</accession>
<name>A0ABQ4IJL2_9ACTN</name>
<reference evidence="2 3" key="1">
    <citation type="submission" date="2021-01" db="EMBL/GenBank/DDBJ databases">
        <title>Whole genome shotgun sequence of Verrucosispora gifhornensis NBRC 16317.</title>
        <authorList>
            <person name="Komaki H."/>
            <person name="Tamura T."/>
        </authorList>
    </citation>
    <scope>NUCLEOTIDE SEQUENCE [LARGE SCALE GENOMIC DNA]</scope>
    <source>
        <strain evidence="2 3">NBRC 16317</strain>
    </source>
</reference>
<organism evidence="2 3">
    <name type="scientific">Micromonospora gifhornensis</name>
    <dbReference type="NCBI Taxonomy" id="84594"/>
    <lineage>
        <taxon>Bacteria</taxon>
        <taxon>Bacillati</taxon>
        <taxon>Actinomycetota</taxon>
        <taxon>Actinomycetes</taxon>
        <taxon>Micromonosporales</taxon>
        <taxon>Micromonosporaceae</taxon>
        <taxon>Micromonospora</taxon>
    </lineage>
</organism>
<evidence type="ECO:0000256" key="1">
    <source>
        <dbReference type="SAM" id="MobiDB-lite"/>
    </source>
</evidence>
<protein>
    <submittedName>
        <fullName evidence="2">Uncharacterized protein</fullName>
    </submittedName>
</protein>
<dbReference type="EMBL" id="BOPA01000036">
    <property type="protein sequence ID" value="GIJ18097.1"/>
    <property type="molecule type" value="Genomic_DNA"/>
</dbReference>